<dbReference type="OrthoDB" id="1447704at2"/>
<name>A0A4S3ZZA4_9FLAO</name>
<dbReference type="NCBIfam" id="TIGR04183">
    <property type="entry name" value="Por_Secre_tail"/>
    <property type="match status" value="1"/>
</dbReference>
<proteinExistence type="predicted"/>
<sequence>MKKITLLSKFGWHKKPTQGWSAFCLFMLTLWLGQLQAQTVLISPTGDGGFETGTTLAANGWTALDDTTNKWALGTTPGWFTGNRGAFISNDGGTTWNYNTTATSRSFFYRDIAFPAGATAVNLSFDWRGNGNDGNYDNLMVYIIDTNITPTNVGPTGTNTTTTGWTGYTNGTTGYYLLQRAGTANPTTTTAVAYAFTTAQMNYVAGKTKRLVFVWKNDSSDGTNPPASLDNISLTSTVPTCFAPTAIVSSAITKNSATIAWTAPATAPASGYQYEVRSSGAAGSGATGLGASGTSAAGVVTQNVTGLAPSTTYTVYVRSNCGSGDFSAWTASATFTTQCDYFDITGTTPGTVCGTGSAVLTATAAGGTINWYAAQTGGTALGTGTTFNTPVISTTTSYWVETSVPGTTSVGPVSPTAQGGTIGTQTIEWEVNFTVLQNTKLISVDVFPQTSGQNGAIIVRSSSGTVIATYPYVTSVGGGATAQTITLNHTLAPGSYQLYPTLPSGGVSRNVSGATYPYTSAAANITGNGYDPTYFMGFYNWKFDLSCASPRTEVVATVTSAPAITLSANSTAAVCSGSTSSAITLATGGSNYDTYTWSPATGVTGNVTNGWTFNPTATTTYTLTASQSAGSCATTATVVVNINPNPVVNVAATPATICEGTSSSLAATTQTVGPGTVTVGTGTTLTGDTTQPTAFCNRWAQYWNQTVFTAAELTAAGLKPGNITSLAYRITSLGSGTNVTNFTIRIGTTTNSSLTGFTTTGLNLVYGPATYTHAIGLNTITFTTPYVWDGTSNIIIDIRQDGADLTYNAITYYTATADNTTASATTSVLSSTTVLATTNPTPALSKNRLNVVFGGQTNATGPGDLNWTWMPGNLTGSTVTVSPATTTTYTVRGTNPTTGCYTESTVTVNVTAAPAAPTGAATQTFNVNAPSDATVANLVATGTAIVWYATEADAIANVNPLASTTQLVNGATYYAMHTVGGCRSLTPLAVTATVTLGSASFNLPGLKYYPNPVVDKFTVSYTNDITSVEVFNLVGQRVMAIQPNATTALVDMSVLPTGAYILQVKANGQSQSIKVIKK</sequence>
<dbReference type="Pfam" id="PF19081">
    <property type="entry name" value="Ig_7"/>
    <property type="match status" value="1"/>
</dbReference>
<feature type="domain" description="Fibronectin type-III" evidence="2">
    <location>
        <begin position="243"/>
        <end position="340"/>
    </location>
</feature>
<keyword evidence="1" id="KW-0732">Signal</keyword>
<dbReference type="Gene3D" id="2.60.40.10">
    <property type="entry name" value="Immunoglobulins"/>
    <property type="match status" value="1"/>
</dbReference>
<protein>
    <submittedName>
        <fullName evidence="3">T9SS type A sorting domain-containing protein</fullName>
    </submittedName>
</protein>
<accession>A0A4S3ZZA4</accession>
<dbReference type="EMBL" id="SSNZ01000002">
    <property type="protein sequence ID" value="THF51334.1"/>
    <property type="molecule type" value="Genomic_DNA"/>
</dbReference>
<evidence type="ECO:0000313" key="4">
    <source>
        <dbReference type="Proteomes" id="UP000307507"/>
    </source>
</evidence>
<dbReference type="InterPro" id="IPR044023">
    <property type="entry name" value="Ig_7"/>
</dbReference>
<dbReference type="AlphaFoldDB" id="A0A4S3ZZA4"/>
<dbReference type="SMART" id="SM00060">
    <property type="entry name" value="FN3"/>
    <property type="match status" value="1"/>
</dbReference>
<dbReference type="InterPro" id="IPR013783">
    <property type="entry name" value="Ig-like_fold"/>
</dbReference>
<dbReference type="Proteomes" id="UP000307507">
    <property type="component" value="Unassembled WGS sequence"/>
</dbReference>
<dbReference type="PROSITE" id="PS50853">
    <property type="entry name" value="FN3"/>
    <property type="match status" value="1"/>
</dbReference>
<dbReference type="Pfam" id="PF18962">
    <property type="entry name" value="Por_Secre_tail"/>
    <property type="match status" value="1"/>
</dbReference>
<reference evidence="3 4" key="1">
    <citation type="submission" date="2019-04" db="EMBL/GenBank/DDBJ databases">
        <title>Flavobacterium sp. nov. isolated from construction timber.</title>
        <authorList>
            <person name="Lin S.-Y."/>
            <person name="Chang C.-T."/>
            <person name="Young C.-C."/>
        </authorList>
    </citation>
    <scope>NUCLEOTIDE SEQUENCE [LARGE SCALE GENOMIC DNA]</scope>
    <source>
        <strain evidence="3 4">CC-CTC003</strain>
    </source>
</reference>
<dbReference type="InterPro" id="IPR026444">
    <property type="entry name" value="Secre_tail"/>
</dbReference>
<keyword evidence="4" id="KW-1185">Reference proteome</keyword>
<dbReference type="Pfam" id="PF00041">
    <property type="entry name" value="fn3"/>
    <property type="match status" value="1"/>
</dbReference>
<evidence type="ECO:0000313" key="3">
    <source>
        <dbReference type="EMBL" id="THF51334.1"/>
    </source>
</evidence>
<gene>
    <name evidence="3" type="ORF">E6C50_06095</name>
</gene>
<evidence type="ECO:0000256" key="1">
    <source>
        <dbReference type="ARBA" id="ARBA00022729"/>
    </source>
</evidence>
<dbReference type="InterPro" id="IPR036116">
    <property type="entry name" value="FN3_sf"/>
</dbReference>
<dbReference type="InterPro" id="IPR003961">
    <property type="entry name" value="FN3_dom"/>
</dbReference>
<comment type="caution">
    <text evidence="3">The sequence shown here is derived from an EMBL/GenBank/DDBJ whole genome shotgun (WGS) entry which is preliminary data.</text>
</comment>
<organism evidence="3 4">
    <name type="scientific">Flavobacterium supellecticarium</name>
    <dbReference type="NCBI Taxonomy" id="2565924"/>
    <lineage>
        <taxon>Bacteria</taxon>
        <taxon>Pseudomonadati</taxon>
        <taxon>Bacteroidota</taxon>
        <taxon>Flavobacteriia</taxon>
        <taxon>Flavobacteriales</taxon>
        <taxon>Flavobacteriaceae</taxon>
        <taxon>Flavobacterium</taxon>
    </lineage>
</organism>
<dbReference type="RefSeq" id="WP_136402320.1">
    <property type="nucleotide sequence ID" value="NZ_SSNZ01000002.1"/>
</dbReference>
<dbReference type="SUPFAM" id="SSF49265">
    <property type="entry name" value="Fibronectin type III"/>
    <property type="match status" value="1"/>
</dbReference>
<evidence type="ECO:0000259" key="2">
    <source>
        <dbReference type="PROSITE" id="PS50853"/>
    </source>
</evidence>